<protein>
    <submittedName>
        <fullName evidence="1">19527_t:CDS:1</fullName>
    </submittedName>
</protein>
<accession>A0ABN7XLP0</accession>
<feature type="non-terminal residue" evidence="1">
    <location>
        <position position="1"/>
    </location>
</feature>
<proteinExistence type="predicted"/>
<dbReference type="Proteomes" id="UP000789901">
    <property type="component" value="Unassembled WGS sequence"/>
</dbReference>
<evidence type="ECO:0000313" key="2">
    <source>
        <dbReference type="Proteomes" id="UP000789901"/>
    </source>
</evidence>
<evidence type="ECO:0000313" key="1">
    <source>
        <dbReference type="EMBL" id="CAG8854864.1"/>
    </source>
</evidence>
<organism evidence="1 2">
    <name type="scientific">Gigaspora margarita</name>
    <dbReference type="NCBI Taxonomy" id="4874"/>
    <lineage>
        <taxon>Eukaryota</taxon>
        <taxon>Fungi</taxon>
        <taxon>Fungi incertae sedis</taxon>
        <taxon>Mucoromycota</taxon>
        <taxon>Glomeromycotina</taxon>
        <taxon>Glomeromycetes</taxon>
        <taxon>Diversisporales</taxon>
        <taxon>Gigasporaceae</taxon>
        <taxon>Gigaspora</taxon>
    </lineage>
</organism>
<name>A0ABN7XLP0_GIGMA</name>
<gene>
    <name evidence="1" type="ORF">GMARGA_LOCUS43685</name>
</gene>
<dbReference type="EMBL" id="CAJVQB010143289">
    <property type="protein sequence ID" value="CAG8854864.1"/>
    <property type="molecule type" value="Genomic_DNA"/>
</dbReference>
<comment type="caution">
    <text evidence="1">The sequence shown here is derived from an EMBL/GenBank/DDBJ whole genome shotgun (WGS) entry which is preliminary data.</text>
</comment>
<sequence>ELTLDEHKSKYFPGVMFIGNILDRFPKQIRELKNSDKATKTYNIMKWKPEIPIHSEAVYKSRMTRQNDMVLQYVVSNISEVDEIINHDG</sequence>
<keyword evidence="2" id="KW-1185">Reference proteome</keyword>
<reference evidence="1 2" key="1">
    <citation type="submission" date="2021-06" db="EMBL/GenBank/DDBJ databases">
        <authorList>
            <person name="Kallberg Y."/>
            <person name="Tangrot J."/>
            <person name="Rosling A."/>
        </authorList>
    </citation>
    <scope>NUCLEOTIDE SEQUENCE [LARGE SCALE GENOMIC DNA]</scope>
    <source>
        <strain evidence="1 2">120-4 pot B 10/14</strain>
    </source>
</reference>